<keyword evidence="1" id="KW-0521">NADP</keyword>
<dbReference type="PANTHER" id="PTHR10366">
    <property type="entry name" value="NAD DEPENDENT EPIMERASE/DEHYDRATASE"/>
    <property type="match status" value="1"/>
</dbReference>
<dbReference type="RefSeq" id="XP_022150218.1">
    <property type="nucleotide sequence ID" value="XM_022294526.1"/>
</dbReference>
<name>A0A6J1D8V1_MOMCH</name>
<evidence type="ECO:0000256" key="3">
    <source>
        <dbReference type="ARBA" id="ARBA00023445"/>
    </source>
</evidence>
<dbReference type="KEGG" id="mcha:111018442"/>
<dbReference type="AlphaFoldDB" id="A0A6J1D8V1"/>
<protein>
    <submittedName>
        <fullName evidence="6">Vestitone reductase-like</fullName>
    </submittedName>
</protein>
<dbReference type="OrthoDB" id="2735536at2759"/>
<dbReference type="Gene3D" id="3.40.50.720">
    <property type="entry name" value="NAD(P)-binding Rossmann-like Domain"/>
    <property type="match status" value="1"/>
</dbReference>
<dbReference type="PANTHER" id="PTHR10366:SF563">
    <property type="entry name" value="CINNAMOYL-COA REDUCTASE 16"/>
    <property type="match status" value="1"/>
</dbReference>
<dbReference type="CDD" id="cd08958">
    <property type="entry name" value="FR_SDR_e"/>
    <property type="match status" value="1"/>
</dbReference>
<comment type="similarity">
    <text evidence="3">Belongs to the NAD(P)-dependent epimerase/dehydratase family. Dihydroflavonol-4-reductase subfamily.</text>
</comment>
<gene>
    <name evidence="6" type="primary">LOC111018442</name>
</gene>
<accession>A0A6J1D8V1</accession>
<dbReference type="GO" id="GO:0016616">
    <property type="term" value="F:oxidoreductase activity, acting on the CH-OH group of donors, NAD or NADP as acceptor"/>
    <property type="evidence" value="ECO:0007669"/>
    <property type="project" value="TreeGrafter"/>
</dbReference>
<evidence type="ECO:0000256" key="2">
    <source>
        <dbReference type="ARBA" id="ARBA00023002"/>
    </source>
</evidence>
<dbReference type="InterPro" id="IPR001509">
    <property type="entry name" value="Epimerase_deHydtase"/>
</dbReference>
<dbReference type="FunFam" id="3.40.50.720:FF:000085">
    <property type="entry name" value="Dihydroflavonol reductase"/>
    <property type="match status" value="1"/>
</dbReference>
<proteinExistence type="inferred from homology"/>
<evidence type="ECO:0000313" key="5">
    <source>
        <dbReference type="Proteomes" id="UP000504603"/>
    </source>
</evidence>
<evidence type="ECO:0000256" key="1">
    <source>
        <dbReference type="ARBA" id="ARBA00022857"/>
    </source>
</evidence>
<dbReference type="GeneID" id="111018442"/>
<dbReference type="InterPro" id="IPR050425">
    <property type="entry name" value="NAD(P)_dehydrat-like"/>
</dbReference>
<evidence type="ECO:0000313" key="6">
    <source>
        <dbReference type="RefSeq" id="XP_022150218.1"/>
    </source>
</evidence>
<dbReference type="InterPro" id="IPR036291">
    <property type="entry name" value="NAD(P)-bd_dom_sf"/>
</dbReference>
<organism evidence="5 6">
    <name type="scientific">Momordica charantia</name>
    <name type="common">Bitter gourd</name>
    <name type="synonym">Balsam pear</name>
    <dbReference type="NCBI Taxonomy" id="3673"/>
    <lineage>
        <taxon>Eukaryota</taxon>
        <taxon>Viridiplantae</taxon>
        <taxon>Streptophyta</taxon>
        <taxon>Embryophyta</taxon>
        <taxon>Tracheophyta</taxon>
        <taxon>Spermatophyta</taxon>
        <taxon>Magnoliopsida</taxon>
        <taxon>eudicotyledons</taxon>
        <taxon>Gunneridae</taxon>
        <taxon>Pentapetalae</taxon>
        <taxon>rosids</taxon>
        <taxon>fabids</taxon>
        <taxon>Cucurbitales</taxon>
        <taxon>Cucurbitaceae</taxon>
        <taxon>Momordiceae</taxon>
        <taxon>Momordica</taxon>
    </lineage>
</organism>
<keyword evidence="5" id="KW-1185">Reference proteome</keyword>
<evidence type="ECO:0000259" key="4">
    <source>
        <dbReference type="Pfam" id="PF01370"/>
    </source>
</evidence>
<dbReference type="Proteomes" id="UP000504603">
    <property type="component" value="Unplaced"/>
</dbReference>
<keyword evidence="2" id="KW-0560">Oxidoreductase</keyword>
<feature type="domain" description="NAD-dependent epimerase/dehydratase" evidence="4">
    <location>
        <begin position="9"/>
        <end position="249"/>
    </location>
</feature>
<dbReference type="SUPFAM" id="SSF51735">
    <property type="entry name" value="NAD(P)-binding Rossmann-fold domains"/>
    <property type="match status" value="1"/>
</dbReference>
<sequence length="330" mass="36430">MEGGAKGKVCVTGGTGFIGSWLVKKLLESDYSVNTTVRSDPEKKRDYSFLTNLPGASERLHIYTADLNDPESFGPAIEGCIGVFLVANPNPGGQEPVESVVRKTTDGTLGILKVCLNSKTVRRVVYTSSAACMEFTPNKVDFLDESCWSDIDVINEQVPYFKSYPISKTLAERAALEFSQQHGLEVVTVLPTCVTGPFICPNLPTSVRMTLALVFGNEALYGFFLNANIVHVDDVARAHLFLFEHPNANGRYICSSHKTTLEELAKFFSAKYPEFQMPSLESLKDVKSFVKDNNCMISSKKLLDIGFEYKYGVNEIFDGAIQSCKEKGHL</sequence>
<reference evidence="6" key="1">
    <citation type="submission" date="2025-08" db="UniProtKB">
        <authorList>
            <consortium name="RefSeq"/>
        </authorList>
    </citation>
    <scope>IDENTIFICATION</scope>
    <source>
        <strain evidence="6">OHB3-1</strain>
    </source>
</reference>
<dbReference type="Pfam" id="PF01370">
    <property type="entry name" value="Epimerase"/>
    <property type="match status" value="1"/>
</dbReference>